<accession>C4JEN4</accession>
<evidence type="ECO:0000313" key="2">
    <source>
        <dbReference type="EMBL" id="EEP77345.1"/>
    </source>
</evidence>
<feature type="compositionally biased region" description="Acidic residues" evidence="1">
    <location>
        <begin position="103"/>
        <end position="131"/>
    </location>
</feature>
<dbReference type="eggNOG" id="ENOG502SDCM">
    <property type="taxonomic scope" value="Eukaryota"/>
</dbReference>
<dbReference type="STRING" id="336963.C4JEN4"/>
<evidence type="ECO:0000256" key="1">
    <source>
        <dbReference type="SAM" id="MobiDB-lite"/>
    </source>
</evidence>
<dbReference type="PANTHER" id="PTHR36826">
    <property type="entry name" value="PROTEIN ECM13"/>
    <property type="match status" value="1"/>
</dbReference>
<proteinExistence type="predicted"/>
<dbReference type="VEuPathDB" id="FungiDB:UREG_02194"/>
<dbReference type="PANTHER" id="PTHR36826:SF1">
    <property type="entry name" value="PROTEIN ECM13"/>
    <property type="match status" value="1"/>
</dbReference>
<feature type="region of interest" description="Disordered" evidence="1">
    <location>
        <begin position="86"/>
        <end position="131"/>
    </location>
</feature>
<dbReference type="OrthoDB" id="5431245at2759"/>
<feature type="compositionally biased region" description="Acidic residues" evidence="1">
    <location>
        <begin position="204"/>
        <end position="213"/>
    </location>
</feature>
<protein>
    <submittedName>
        <fullName evidence="2">Uncharacterized protein</fullName>
    </submittedName>
</protein>
<dbReference type="Proteomes" id="UP000002058">
    <property type="component" value="Unassembled WGS sequence"/>
</dbReference>
<keyword evidence="3" id="KW-1185">Reference proteome</keyword>
<feature type="region of interest" description="Disordered" evidence="1">
    <location>
        <begin position="1"/>
        <end position="20"/>
    </location>
</feature>
<sequence length="290" mass="32469">MPNSQPSFSIPPPQKKQKKMSITQTYYLAHTARAKLSREASRPDHNLRLLVGHANMLDLLMLDLAEAEREQEKWFNLSMHGANTTSEHTRKHIQWASTPVIAEEPEEEDDDDWNGEAVSDSDSDDSDYGEDDAFFVDVAPKVTSTKASTAAAHSHALSYADMEHEQNNDDLSEPEDDDEDDLADLALTRTHSHSRQPPELLADSGDDESEEESGPPSPPQLTFDHFSEAEPREGVILASRLYSPTAKQPTPRASRSSSPKMPLSKSDQSTFLEEGYYIPSQEQRRMIEAF</sequence>
<dbReference type="GeneID" id="8440874"/>
<dbReference type="RefSeq" id="XP_002542678.1">
    <property type="nucleotide sequence ID" value="XM_002542632.1"/>
</dbReference>
<dbReference type="KEGG" id="ure:UREG_02194"/>
<feature type="region of interest" description="Disordered" evidence="1">
    <location>
        <begin position="159"/>
        <end position="273"/>
    </location>
</feature>
<organism evidence="2 3">
    <name type="scientific">Uncinocarpus reesii (strain UAMH 1704)</name>
    <dbReference type="NCBI Taxonomy" id="336963"/>
    <lineage>
        <taxon>Eukaryota</taxon>
        <taxon>Fungi</taxon>
        <taxon>Dikarya</taxon>
        <taxon>Ascomycota</taxon>
        <taxon>Pezizomycotina</taxon>
        <taxon>Eurotiomycetes</taxon>
        <taxon>Eurotiomycetidae</taxon>
        <taxon>Onygenales</taxon>
        <taxon>Onygenaceae</taxon>
        <taxon>Uncinocarpus</taxon>
    </lineage>
</organism>
<gene>
    <name evidence="2" type="ORF">UREG_02194</name>
</gene>
<dbReference type="HOGENOM" id="CLU_058482_0_0_1"/>
<feature type="compositionally biased region" description="Acidic residues" evidence="1">
    <location>
        <begin position="168"/>
        <end position="183"/>
    </location>
</feature>
<reference evidence="3" key="1">
    <citation type="journal article" date="2009" name="Genome Res.">
        <title>Comparative genomic analyses of the human fungal pathogens Coccidioides and their relatives.</title>
        <authorList>
            <person name="Sharpton T.J."/>
            <person name="Stajich J.E."/>
            <person name="Rounsley S.D."/>
            <person name="Gardner M.J."/>
            <person name="Wortman J.R."/>
            <person name="Jordar V.S."/>
            <person name="Maiti R."/>
            <person name="Kodira C.D."/>
            <person name="Neafsey D.E."/>
            <person name="Zeng Q."/>
            <person name="Hung C.-Y."/>
            <person name="McMahan C."/>
            <person name="Muszewska A."/>
            <person name="Grynberg M."/>
            <person name="Mandel M.A."/>
            <person name="Kellner E.M."/>
            <person name="Barker B.M."/>
            <person name="Galgiani J.N."/>
            <person name="Orbach M.J."/>
            <person name="Kirkland T.N."/>
            <person name="Cole G.T."/>
            <person name="Henn M.R."/>
            <person name="Birren B.W."/>
            <person name="Taylor J.W."/>
        </authorList>
    </citation>
    <scope>NUCLEOTIDE SEQUENCE [LARGE SCALE GENOMIC DNA]</scope>
    <source>
        <strain evidence="3">UAMH 1704</strain>
    </source>
</reference>
<dbReference type="AlphaFoldDB" id="C4JEN4"/>
<dbReference type="InParanoid" id="C4JEN4"/>
<feature type="compositionally biased region" description="Polar residues" evidence="1">
    <location>
        <begin position="245"/>
        <end position="271"/>
    </location>
</feature>
<dbReference type="InterPro" id="IPR037738">
    <property type="entry name" value="Ecm13-like"/>
</dbReference>
<evidence type="ECO:0000313" key="3">
    <source>
        <dbReference type="Proteomes" id="UP000002058"/>
    </source>
</evidence>
<dbReference type="EMBL" id="CH476615">
    <property type="protein sequence ID" value="EEP77345.1"/>
    <property type="molecule type" value="Genomic_DNA"/>
</dbReference>
<name>C4JEN4_UNCRE</name>
<dbReference type="OMA" id="HIQWADT"/>